<dbReference type="InterPro" id="IPR000333">
    <property type="entry name" value="TGFB_receptor"/>
</dbReference>
<evidence type="ECO:0000313" key="24">
    <source>
        <dbReference type="RefSeq" id="XP_022088503.1"/>
    </source>
</evidence>
<dbReference type="EC" id="2.7.11.30" evidence="5"/>
<evidence type="ECO:0000256" key="4">
    <source>
        <dbReference type="ARBA" id="ARBA00009605"/>
    </source>
</evidence>
<evidence type="ECO:0000256" key="20">
    <source>
        <dbReference type="SAM" id="SignalP"/>
    </source>
</evidence>
<dbReference type="SUPFAM" id="SSF56112">
    <property type="entry name" value="Protein kinase-like (PK-like)"/>
    <property type="match status" value="1"/>
</dbReference>
<feature type="compositionally biased region" description="Low complexity" evidence="18">
    <location>
        <begin position="969"/>
        <end position="995"/>
    </location>
</feature>
<organism evidence="22 24">
    <name type="scientific">Acanthaster planci</name>
    <name type="common">Crown-of-thorns starfish</name>
    <dbReference type="NCBI Taxonomy" id="133434"/>
    <lineage>
        <taxon>Eukaryota</taxon>
        <taxon>Metazoa</taxon>
        <taxon>Echinodermata</taxon>
        <taxon>Eleutherozoa</taxon>
        <taxon>Asterozoa</taxon>
        <taxon>Asteroidea</taxon>
        <taxon>Valvatacea</taxon>
        <taxon>Valvatida</taxon>
        <taxon>Acanthasteridae</taxon>
        <taxon>Acanthaster</taxon>
    </lineage>
</organism>
<dbReference type="InterPro" id="IPR000719">
    <property type="entry name" value="Prot_kinase_dom"/>
</dbReference>
<keyword evidence="15 19" id="KW-1133">Transmembrane helix</keyword>
<feature type="chain" id="PRO_5044665509" description="receptor protein serine/threonine kinase" evidence="20">
    <location>
        <begin position="24"/>
        <end position="1066"/>
    </location>
</feature>
<keyword evidence="17" id="KW-0675">Receptor</keyword>
<keyword evidence="11" id="KW-0547">Nucleotide-binding</keyword>
<keyword evidence="12" id="KW-0418">Kinase</keyword>
<feature type="region of interest" description="Disordered" evidence="18">
    <location>
        <begin position="662"/>
        <end position="691"/>
    </location>
</feature>
<feature type="domain" description="Protein kinase" evidence="21">
    <location>
        <begin position="218"/>
        <end position="529"/>
    </location>
</feature>
<feature type="signal peptide" evidence="20">
    <location>
        <begin position="1"/>
        <end position="23"/>
    </location>
</feature>
<dbReference type="PANTHER" id="PTHR23255:SF100">
    <property type="entry name" value="RECEPTOR PROTEIN SERINE_THREONINE KINASE"/>
    <property type="match status" value="1"/>
</dbReference>
<keyword evidence="8 19" id="KW-0812">Transmembrane</keyword>
<dbReference type="AlphaFoldDB" id="A0A8B7Y5N4"/>
<evidence type="ECO:0000313" key="23">
    <source>
        <dbReference type="RefSeq" id="XP_022088502.1"/>
    </source>
</evidence>
<dbReference type="Gene3D" id="3.30.200.20">
    <property type="entry name" value="Phosphorylase Kinase, domain 1"/>
    <property type="match status" value="1"/>
</dbReference>
<evidence type="ECO:0000259" key="21">
    <source>
        <dbReference type="PROSITE" id="PS50011"/>
    </source>
</evidence>
<evidence type="ECO:0000256" key="2">
    <source>
        <dbReference type="ARBA" id="ARBA00001946"/>
    </source>
</evidence>
<feature type="compositionally biased region" description="Basic and acidic residues" evidence="18">
    <location>
        <begin position="931"/>
        <end position="942"/>
    </location>
</feature>
<keyword evidence="13" id="KW-0067">ATP-binding</keyword>
<dbReference type="GO" id="GO:0043235">
    <property type="term" value="C:receptor complex"/>
    <property type="evidence" value="ECO:0007669"/>
    <property type="project" value="TreeGrafter"/>
</dbReference>
<comment type="cofactor">
    <cofactor evidence="1">
        <name>Mn(2+)</name>
        <dbReference type="ChEBI" id="CHEBI:29035"/>
    </cofactor>
</comment>
<dbReference type="KEGG" id="aplc:110978100"/>
<evidence type="ECO:0000256" key="16">
    <source>
        <dbReference type="ARBA" id="ARBA00023136"/>
    </source>
</evidence>
<comment type="similarity">
    <text evidence="4">Belongs to the protein kinase superfamily. TKL Ser/Thr protein kinase family. TGFB receptor subfamily.</text>
</comment>
<feature type="compositionally biased region" description="Polar residues" evidence="18">
    <location>
        <begin position="898"/>
        <end position="908"/>
    </location>
</feature>
<dbReference type="CTD" id="659"/>
<dbReference type="GO" id="GO:0030509">
    <property type="term" value="P:BMP signaling pathway"/>
    <property type="evidence" value="ECO:0007669"/>
    <property type="project" value="TreeGrafter"/>
</dbReference>
<sequence>MAIFGPVLFSTLTFGLLLSQASGYICVYRNEKLSPVEGIEVDEVSGIVLPDNKSILCNGRLDSCFSLWYTRPSNGEIVVTKQGCWRFESTEHDCKEDECNSSMPPIDSIQRAHNVSSQFCCCKGDFCNANVSSSYVPVPHTKPMPIRPDGIVTSPPQNSESWTTIIVVMVCIFCLCVAVPVVFLACRIYRARTLKARMDHLGMLEAAPPEPSVDLDQVKVLNLIGQGRYCNCYRGMLEEHEVAVKIFAGASRQCYLNEVEIYSLAHIEHPNILKFVGSCERMGQDNWPEYLLVVEYMTHGSLMNYLKENTYDWLAMCRLSQTAAAGLAHLHQSLDKGGSSRPAIVHRDINSRNILVKSDLTCVIGDFGFAMKVFGSSVVRDGDEDNSTITDVGTVRYMSPEVLDGAVNLRDCESALKQVDIYALGLVLWEIGTRCSDLYPGGNVPPYKLPFADELCQHPTFEDMQVHVSRGRKRPAFPDAWKENNQALRSLKETIEDCWDHDSEARLTALCVEERIIELMVLWNKHRTVSPTINATSEGTTVATLTQTRVQPDYSPGMTTTTVDSAAAASHHGQSQPQHTLPQCDPATTLEGSEGFFGSRCAPTGSVVEKNERQRLLSPDTISTSLSAQSDLNLIDLSSIAPSVDPKNLHYSDENIERYTSDLKYSRPYSTPTESSEGYGYSEPNTSPSKPLVMHEMRPSLAGDQMTDNLGVWSRRHNLHRPTSLPVWGQMTVNEARARSHPGHSLTELGGEQRPAKPNVNKQWQQALVEQAPVMSPKQNLSPREGDALISDNLSSSNGSCSSLHSTLSEGSANSCESDHSRRPNTLPLPSNSHGSKKKLVAVYIPDSGPTTKVQTGIAKMDSVNTQCHPVKVATNATHCKSKPGESRATSRARVQPSDANPSNTRPLSWSVGDKSNEESDSGSLLNGNSKSKDCELSTDSKKSKRKVTPYRIPGTKKLSVYNGQNRGSVSSEEASSPESGHTSDSSESSANNNSGDQCNGIRLLTQNGHALQPGGKPVTNGVTSRHLVPAADSTFQLGGDSTQYVGSGKTGVENGPRANYQVSCV</sequence>
<name>A0A8B7Y5N4_ACAPL</name>
<dbReference type="GO" id="GO:0005524">
    <property type="term" value="F:ATP binding"/>
    <property type="evidence" value="ECO:0007669"/>
    <property type="project" value="UniProtKB-KW"/>
</dbReference>
<evidence type="ECO:0000256" key="19">
    <source>
        <dbReference type="SAM" id="Phobius"/>
    </source>
</evidence>
<evidence type="ECO:0000256" key="10">
    <source>
        <dbReference type="ARBA" id="ARBA00022729"/>
    </source>
</evidence>
<evidence type="ECO:0000256" key="9">
    <source>
        <dbReference type="ARBA" id="ARBA00022723"/>
    </source>
</evidence>
<keyword evidence="10 20" id="KW-0732">Signal</keyword>
<dbReference type="GO" id="GO:0005024">
    <property type="term" value="F:transforming growth factor beta receptor activity"/>
    <property type="evidence" value="ECO:0007669"/>
    <property type="project" value="TreeGrafter"/>
</dbReference>
<dbReference type="InterPro" id="IPR045860">
    <property type="entry name" value="Snake_toxin-like_sf"/>
</dbReference>
<dbReference type="Gene3D" id="1.10.510.10">
    <property type="entry name" value="Transferase(Phosphotransferase) domain 1"/>
    <property type="match status" value="1"/>
</dbReference>
<dbReference type="Gene3D" id="2.10.60.10">
    <property type="entry name" value="CD59"/>
    <property type="match status" value="1"/>
</dbReference>
<keyword evidence="6" id="KW-0723">Serine/threonine-protein kinase</keyword>
<evidence type="ECO:0000313" key="22">
    <source>
        <dbReference type="Proteomes" id="UP000694845"/>
    </source>
</evidence>
<dbReference type="InterPro" id="IPR001245">
    <property type="entry name" value="Ser-Thr/Tyr_kinase_cat_dom"/>
</dbReference>
<evidence type="ECO:0000256" key="6">
    <source>
        <dbReference type="ARBA" id="ARBA00022527"/>
    </source>
</evidence>
<dbReference type="InterPro" id="IPR000472">
    <property type="entry name" value="Activin_recp"/>
</dbReference>
<dbReference type="GO" id="GO:0005886">
    <property type="term" value="C:plasma membrane"/>
    <property type="evidence" value="ECO:0007669"/>
    <property type="project" value="TreeGrafter"/>
</dbReference>
<dbReference type="PANTHER" id="PTHR23255">
    <property type="entry name" value="TRANSFORMING GROWTH FACTOR-BETA RECEPTOR TYPE I AND II"/>
    <property type="match status" value="1"/>
</dbReference>
<dbReference type="OMA" id="ENTYDWH"/>
<dbReference type="RefSeq" id="XP_022088502.1">
    <property type="nucleotide sequence ID" value="XM_022232810.1"/>
</dbReference>
<evidence type="ECO:0000256" key="8">
    <source>
        <dbReference type="ARBA" id="ARBA00022692"/>
    </source>
</evidence>
<keyword evidence="22" id="KW-1185">Reference proteome</keyword>
<dbReference type="Proteomes" id="UP000694845">
    <property type="component" value="Unplaced"/>
</dbReference>
<accession>A0A8B7Y5N4</accession>
<dbReference type="CDD" id="cd14054">
    <property type="entry name" value="STKc_BMPR2_AMHR2"/>
    <property type="match status" value="1"/>
</dbReference>
<evidence type="ECO:0000256" key="17">
    <source>
        <dbReference type="ARBA" id="ARBA00023170"/>
    </source>
</evidence>
<keyword evidence="16 19" id="KW-0472">Membrane</keyword>
<comment type="subcellular location">
    <subcellularLocation>
        <location evidence="3">Membrane</location>
        <topology evidence="3">Single-pass type I membrane protein</topology>
    </subcellularLocation>
</comment>
<dbReference type="OrthoDB" id="669224at2759"/>
<evidence type="ECO:0000256" key="3">
    <source>
        <dbReference type="ARBA" id="ARBA00004479"/>
    </source>
</evidence>
<dbReference type="GeneID" id="110978100"/>
<keyword evidence="14" id="KW-0460">Magnesium</keyword>
<protein>
    <recommendedName>
        <fullName evidence="5">receptor protein serine/threonine kinase</fullName>
        <ecNumber evidence="5">2.7.11.30</ecNumber>
    </recommendedName>
</protein>
<dbReference type="FunFam" id="1.10.510.10:FF:000180">
    <property type="entry name" value="Receptor protein serine/threonine kinase"/>
    <property type="match status" value="1"/>
</dbReference>
<feature type="compositionally biased region" description="Low complexity" evidence="18">
    <location>
        <begin position="789"/>
        <end position="812"/>
    </location>
</feature>
<evidence type="ECO:0000256" key="7">
    <source>
        <dbReference type="ARBA" id="ARBA00022679"/>
    </source>
</evidence>
<evidence type="ECO:0000256" key="1">
    <source>
        <dbReference type="ARBA" id="ARBA00001936"/>
    </source>
</evidence>
<dbReference type="InterPro" id="IPR011009">
    <property type="entry name" value="Kinase-like_dom_sf"/>
</dbReference>
<reference evidence="23 24" key="1">
    <citation type="submission" date="2025-04" db="UniProtKB">
        <authorList>
            <consortium name="RefSeq"/>
        </authorList>
    </citation>
    <scope>IDENTIFICATION</scope>
</reference>
<comment type="cofactor">
    <cofactor evidence="2">
        <name>Mg(2+)</name>
        <dbReference type="ChEBI" id="CHEBI:18420"/>
    </cofactor>
</comment>
<feature type="region of interest" description="Disordered" evidence="18">
    <location>
        <begin position="551"/>
        <end position="589"/>
    </location>
</feature>
<dbReference type="RefSeq" id="XP_022088503.1">
    <property type="nucleotide sequence ID" value="XM_022232811.1"/>
</dbReference>
<feature type="compositionally biased region" description="Low complexity" evidence="18">
    <location>
        <begin position="559"/>
        <end position="579"/>
    </location>
</feature>
<gene>
    <name evidence="23 24" type="primary">LOC110978100</name>
</gene>
<evidence type="ECO:0000256" key="14">
    <source>
        <dbReference type="ARBA" id="ARBA00022842"/>
    </source>
</evidence>
<evidence type="ECO:0000256" key="13">
    <source>
        <dbReference type="ARBA" id="ARBA00022840"/>
    </source>
</evidence>
<dbReference type="PROSITE" id="PS50011">
    <property type="entry name" value="PROTEIN_KINASE_DOM"/>
    <property type="match status" value="1"/>
</dbReference>
<dbReference type="SUPFAM" id="SSF57302">
    <property type="entry name" value="Snake toxin-like"/>
    <property type="match status" value="1"/>
</dbReference>
<evidence type="ECO:0000256" key="11">
    <source>
        <dbReference type="ARBA" id="ARBA00022741"/>
    </source>
</evidence>
<proteinExistence type="inferred from homology"/>
<feature type="region of interest" description="Disordered" evidence="18">
    <location>
        <begin position="737"/>
        <end position="759"/>
    </location>
</feature>
<feature type="region of interest" description="Disordered" evidence="18">
    <location>
        <begin position="774"/>
        <end position="835"/>
    </location>
</feature>
<dbReference type="Pfam" id="PF01064">
    <property type="entry name" value="Activin_recp"/>
    <property type="match status" value="1"/>
</dbReference>
<evidence type="ECO:0000256" key="15">
    <source>
        <dbReference type="ARBA" id="ARBA00022989"/>
    </source>
</evidence>
<evidence type="ECO:0000256" key="5">
    <source>
        <dbReference type="ARBA" id="ARBA00012401"/>
    </source>
</evidence>
<keyword evidence="7" id="KW-0808">Transferase</keyword>
<feature type="transmembrane region" description="Helical" evidence="19">
    <location>
        <begin position="162"/>
        <end position="189"/>
    </location>
</feature>
<evidence type="ECO:0000256" key="18">
    <source>
        <dbReference type="SAM" id="MobiDB-lite"/>
    </source>
</evidence>
<dbReference type="Pfam" id="PF07714">
    <property type="entry name" value="PK_Tyr_Ser-Thr"/>
    <property type="match status" value="1"/>
</dbReference>
<evidence type="ECO:0000256" key="12">
    <source>
        <dbReference type="ARBA" id="ARBA00022777"/>
    </source>
</evidence>
<keyword evidence="9" id="KW-0479">Metal-binding</keyword>
<feature type="region of interest" description="Disordered" evidence="18">
    <location>
        <begin position="875"/>
        <end position="1001"/>
    </location>
</feature>
<dbReference type="CDD" id="cd23618">
    <property type="entry name" value="TFP_LU_ECD_Wit"/>
    <property type="match status" value="1"/>
</dbReference>